<evidence type="ECO:0000313" key="3">
    <source>
        <dbReference type="EMBL" id="CAL6073848.1"/>
    </source>
</evidence>
<feature type="region of interest" description="Disordered" evidence="1">
    <location>
        <begin position="336"/>
        <end position="379"/>
    </location>
</feature>
<feature type="compositionally biased region" description="Basic and acidic residues" evidence="1">
    <location>
        <begin position="95"/>
        <end position="108"/>
    </location>
</feature>
<keyword evidence="4" id="KW-1185">Reference proteome</keyword>
<protein>
    <submittedName>
        <fullName evidence="3">Hypothetical_protein</fullName>
    </submittedName>
</protein>
<proteinExistence type="predicted"/>
<feature type="compositionally biased region" description="Polar residues" evidence="1">
    <location>
        <begin position="244"/>
        <end position="256"/>
    </location>
</feature>
<comment type="caution">
    <text evidence="2">The sequence shown here is derived from an EMBL/GenBank/DDBJ whole genome shotgun (WGS) entry which is preliminary data.</text>
</comment>
<evidence type="ECO:0000313" key="2">
    <source>
        <dbReference type="EMBL" id="CAI9921997.1"/>
    </source>
</evidence>
<dbReference type="EMBL" id="CATOUU010000241">
    <property type="protein sequence ID" value="CAI9921997.1"/>
    <property type="molecule type" value="Genomic_DNA"/>
</dbReference>
<feature type="compositionally biased region" description="Polar residues" evidence="1">
    <location>
        <begin position="363"/>
        <end position="379"/>
    </location>
</feature>
<evidence type="ECO:0000313" key="4">
    <source>
        <dbReference type="Proteomes" id="UP001642409"/>
    </source>
</evidence>
<accession>A0AA86NKU2</accession>
<dbReference type="Proteomes" id="UP001642409">
    <property type="component" value="Unassembled WGS sequence"/>
</dbReference>
<dbReference type="EMBL" id="CAXDID020000303">
    <property type="protein sequence ID" value="CAL6073848.1"/>
    <property type="molecule type" value="Genomic_DNA"/>
</dbReference>
<feature type="region of interest" description="Disordered" evidence="1">
    <location>
        <begin position="60"/>
        <end position="125"/>
    </location>
</feature>
<reference evidence="2" key="1">
    <citation type="submission" date="2023-06" db="EMBL/GenBank/DDBJ databases">
        <authorList>
            <person name="Kurt Z."/>
        </authorList>
    </citation>
    <scope>NUCLEOTIDE SEQUENCE</scope>
</reference>
<feature type="compositionally biased region" description="Basic and acidic residues" evidence="1">
    <location>
        <begin position="351"/>
        <end position="362"/>
    </location>
</feature>
<organism evidence="2">
    <name type="scientific">Hexamita inflata</name>
    <dbReference type="NCBI Taxonomy" id="28002"/>
    <lineage>
        <taxon>Eukaryota</taxon>
        <taxon>Metamonada</taxon>
        <taxon>Diplomonadida</taxon>
        <taxon>Hexamitidae</taxon>
        <taxon>Hexamitinae</taxon>
        <taxon>Hexamita</taxon>
    </lineage>
</organism>
<name>A0AA86NKU2_9EUKA</name>
<feature type="compositionally biased region" description="Basic residues" evidence="1">
    <location>
        <begin position="172"/>
        <end position="223"/>
    </location>
</feature>
<feature type="region of interest" description="Disordered" evidence="1">
    <location>
        <begin position="155"/>
        <end position="314"/>
    </location>
</feature>
<dbReference type="AlphaFoldDB" id="A0AA86NKU2"/>
<sequence length="379" mass="44487">MYRKKVVQRGEKHSEIDVEKPSANRFASLADSDVQFKRTDNYGKIFDYLHEKGMMKVATQSPIKEVPAKPKQTLKNFEKAHKTKTKKKSTQTAEKGNDKLEDTKKKPDQPTQTKVIPNAKGNDKKIQSLKEKIAKLQRELQSQFDTAAAVMRKFKETKKKHDDKKITQKTSLKTRRKRLKQVRKLNLRRISKKRRLTKRSQRTLRSRKRKSPQSKSHKIKRPLKSPNLAQSLLKRKLRKRKRINNLSQKSLSNHSQKMVKMNKIRQLTQNRKPSQSQRMPRRRSSKLNIRNSLSKNRELRKISTRPNPWKQLIHHRQYTPKLGICKNKQTNTEHRSLIKLVQPLVQTKGNNEQKETEKREPVSKNQVSESGETGPLTTQ</sequence>
<reference evidence="3 4" key="2">
    <citation type="submission" date="2024-07" db="EMBL/GenBank/DDBJ databases">
        <authorList>
            <person name="Akdeniz Z."/>
        </authorList>
    </citation>
    <scope>NUCLEOTIDE SEQUENCE [LARGE SCALE GENOMIC DNA]</scope>
</reference>
<feature type="compositionally biased region" description="Basic residues" evidence="1">
    <location>
        <begin position="233"/>
        <end position="243"/>
    </location>
</feature>
<gene>
    <name evidence="3" type="ORF">HINF_LOCUS56299</name>
    <name evidence="2" type="ORF">HINF_LOCUS9642</name>
</gene>
<evidence type="ECO:0000256" key="1">
    <source>
        <dbReference type="SAM" id="MobiDB-lite"/>
    </source>
</evidence>